<dbReference type="Proteomes" id="UP000018141">
    <property type="component" value="Unassembled WGS sequence"/>
</dbReference>
<name>R7AKM8_9FIRM</name>
<reference evidence="2" key="1">
    <citation type="submission" date="2012-11" db="EMBL/GenBank/DDBJ databases">
        <title>Dependencies among metagenomic species, viruses, plasmids and units of genetic variation.</title>
        <authorList>
            <person name="Nielsen H.B."/>
            <person name="Almeida M."/>
            <person name="Juncker A.S."/>
            <person name="Rasmussen S."/>
            <person name="Li J."/>
            <person name="Sunagawa S."/>
            <person name="Plichta D."/>
            <person name="Gautier L."/>
            <person name="Le Chatelier E."/>
            <person name="Peletier E."/>
            <person name="Bonde I."/>
            <person name="Nielsen T."/>
            <person name="Manichanh C."/>
            <person name="Arumugam M."/>
            <person name="Batto J."/>
            <person name="Santos M.B.Q.D."/>
            <person name="Blom N."/>
            <person name="Borruel N."/>
            <person name="Burgdorf K.S."/>
            <person name="Boumezbeur F."/>
            <person name="Casellas F."/>
            <person name="Dore J."/>
            <person name="Guarner F."/>
            <person name="Hansen T."/>
            <person name="Hildebrand F."/>
            <person name="Kaas R.S."/>
            <person name="Kennedy S."/>
            <person name="Kristiansen K."/>
            <person name="Kultima J.R."/>
            <person name="Leonard P."/>
            <person name="Levenez F."/>
            <person name="Lund O."/>
            <person name="Moumen B."/>
            <person name="Le Paslier D."/>
            <person name="Pons N."/>
            <person name="Pedersen O."/>
            <person name="Prifti E."/>
            <person name="Qin J."/>
            <person name="Raes J."/>
            <person name="Tap J."/>
            <person name="Tims S."/>
            <person name="Ussery D.W."/>
            <person name="Yamada T."/>
            <person name="MetaHit consortium"/>
            <person name="Renault P."/>
            <person name="Sicheritz-Ponten T."/>
            <person name="Bork P."/>
            <person name="Wang J."/>
            <person name="Brunak S."/>
            <person name="Ehrlich S.D."/>
        </authorList>
    </citation>
    <scope>NUCLEOTIDE SEQUENCE [LARGE SCALE GENOMIC DNA]</scope>
</reference>
<evidence type="ECO:0000313" key="2">
    <source>
        <dbReference type="EMBL" id="CDD56049.1"/>
    </source>
</evidence>
<dbReference type="AlphaFoldDB" id="R7AKM8"/>
<comment type="caution">
    <text evidence="2">The sequence shown here is derived from an EMBL/GenBank/DDBJ whole genome shotgun (WGS) entry which is preliminary data.</text>
</comment>
<evidence type="ECO:0000313" key="3">
    <source>
        <dbReference type="Proteomes" id="UP000018141"/>
    </source>
</evidence>
<organism evidence="2 3">
    <name type="scientific">Bacteroides pectinophilus CAG:437</name>
    <dbReference type="NCBI Taxonomy" id="1263051"/>
    <lineage>
        <taxon>Bacteria</taxon>
        <taxon>Bacillati</taxon>
        <taxon>Bacillota</taxon>
        <taxon>Clostridia</taxon>
        <taxon>Eubacteriales</taxon>
    </lineage>
</organism>
<protein>
    <submittedName>
        <fullName evidence="2">Uncharacterized protein</fullName>
    </submittedName>
</protein>
<feature type="region of interest" description="Disordered" evidence="1">
    <location>
        <begin position="17"/>
        <end position="75"/>
    </location>
</feature>
<evidence type="ECO:0000256" key="1">
    <source>
        <dbReference type="SAM" id="MobiDB-lite"/>
    </source>
</evidence>
<gene>
    <name evidence="2" type="ORF">BN656_00712</name>
</gene>
<sequence length="106" mass="11225">MADMNIFSSRPIERISDVATVRPAGGDKKHGGTSGTFEQMLDSHKNNGGKARKDSNNSAGPQISGSSGSTGGDSGRSMNYGFIDYYNGKAQSAYFCMTESLMDNKA</sequence>
<accession>R7AKM8</accession>
<proteinExistence type="predicted"/>
<dbReference type="EMBL" id="CBHH010000025">
    <property type="protein sequence ID" value="CDD56049.1"/>
    <property type="molecule type" value="Genomic_DNA"/>
</dbReference>
<feature type="compositionally biased region" description="Basic and acidic residues" evidence="1">
    <location>
        <begin position="41"/>
        <end position="55"/>
    </location>
</feature>